<dbReference type="PROSITE" id="PS50089">
    <property type="entry name" value="ZF_RING_2"/>
    <property type="match status" value="1"/>
</dbReference>
<dbReference type="InterPro" id="IPR013083">
    <property type="entry name" value="Znf_RING/FYVE/PHD"/>
</dbReference>
<dbReference type="SMART" id="SM00184">
    <property type="entry name" value="RING"/>
    <property type="match status" value="1"/>
</dbReference>
<comment type="caution">
    <text evidence="7">The sequence shown here is derived from an EMBL/GenBank/DDBJ whole genome shotgun (WGS) entry which is preliminary data.</text>
</comment>
<feature type="domain" description="RING-type" evidence="6">
    <location>
        <begin position="187"/>
        <end position="226"/>
    </location>
</feature>
<keyword evidence="3" id="KW-0862">Zinc</keyword>
<protein>
    <submittedName>
        <fullName evidence="7">RING/leucine zipper protein</fullName>
    </submittedName>
</protein>
<feature type="transmembrane region" description="Helical" evidence="5">
    <location>
        <begin position="38"/>
        <end position="55"/>
    </location>
</feature>
<dbReference type="Pfam" id="PF13920">
    <property type="entry name" value="zf-C3HC4_3"/>
    <property type="match status" value="1"/>
</dbReference>
<keyword evidence="2 4" id="KW-0863">Zinc-finger</keyword>
<dbReference type="FunCoup" id="A0A151ZAQ2">
    <property type="interactions" value="371"/>
</dbReference>
<dbReference type="AlphaFoldDB" id="A0A151ZAQ2"/>
<name>A0A151ZAQ2_TIELA</name>
<dbReference type="PROSITE" id="PS00518">
    <property type="entry name" value="ZF_RING_1"/>
    <property type="match status" value="1"/>
</dbReference>
<keyword evidence="5" id="KW-1133">Transmembrane helix</keyword>
<evidence type="ECO:0000259" key="6">
    <source>
        <dbReference type="PROSITE" id="PS50089"/>
    </source>
</evidence>
<organism evidence="7 8">
    <name type="scientific">Tieghemostelium lacteum</name>
    <name type="common">Slime mold</name>
    <name type="synonym">Dictyostelium lacteum</name>
    <dbReference type="NCBI Taxonomy" id="361077"/>
    <lineage>
        <taxon>Eukaryota</taxon>
        <taxon>Amoebozoa</taxon>
        <taxon>Evosea</taxon>
        <taxon>Eumycetozoa</taxon>
        <taxon>Dictyostelia</taxon>
        <taxon>Dictyosteliales</taxon>
        <taxon>Raperosteliaceae</taxon>
        <taxon>Tieghemostelium</taxon>
    </lineage>
</organism>
<evidence type="ECO:0000313" key="7">
    <source>
        <dbReference type="EMBL" id="KYQ91008.1"/>
    </source>
</evidence>
<dbReference type="GO" id="GO:0008270">
    <property type="term" value="F:zinc ion binding"/>
    <property type="evidence" value="ECO:0007669"/>
    <property type="project" value="UniProtKB-KW"/>
</dbReference>
<accession>A0A151ZAQ2</accession>
<keyword evidence="5" id="KW-0812">Transmembrane</keyword>
<keyword evidence="1" id="KW-0479">Metal-binding</keyword>
<evidence type="ECO:0000256" key="1">
    <source>
        <dbReference type="ARBA" id="ARBA00022723"/>
    </source>
</evidence>
<dbReference type="Gene3D" id="3.30.40.10">
    <property type="entry name" value="Zinc/RING finger domain, C3HC4 (zinc finger)"/>
    <property type="match status" value="1"/>
</dbReference>
<evidence type="ECO:0000256" key="5">
    <source>
        <dbReference type="SAM" id="Phobius"/>
    </source>
</evidence>
<evidence type="ECO:0000256" key="2">
    <source>
        <dbReference type="ARBA" id="ARBA00022771"/>
    </source>
</evidence>
<dbReference type="OrthoDB" id="18267at2759"/>
<keyword evidence="8" id="KW-1185">Reference proteome</keyword>
<dbReference type="SUPFAM" id="SSF57850">
    <property type="entry name" value="RING/U-box"/>
    <property type="match status" value="1"/>
</dbReference>
<evidence type="ECO:0000256" key="3">
    <source>
        <dbReference type="ARBA" id="ARBA00022833"/>
    </source>
</evidence>
<evidence type="ECO:0000313" key="8">
    <source>
        <dbReference type="Proteomes" id="UP000076078"/>
    </source>
</evidence>
<proteinExistence type="predicted"/>
<dbReference type="InterPro" id="IPR001841">
    <property type="entry name" value="Znf_RING"/>
</dbReference>
<reference evidence="7 8" key="1">
    <citation type="submission" date="2015-12" db="EMBL/GenBank/DDBJ databases">
        <title>Dictyostelia acquired genes for synthesis and detection of signals that induce cell-type specialization by lateral gene transfer from prokaryotes.</title>
        <authorList>
            <person name="Gloeckner G."/>
            <person name="Schaap P."/>
        </authorList>
    </citation>
    <scope>NUCLEOTIDE SEQUENCE [LARGE SCALE GENOMIC DNA]</scope>
    <source>
        <strain evidence="7 8">TK</strain>
    </source>
</reference>
<dbReference type="InterPro" id="IPR017907">
    <property type="entry name" value="Znf_RING_CS"/>
</dbReference>
<dbReference type="Proteomes" id="UP000076078">
    <property type="component" value="Unassembled WGS sequence"/>
</dbReference>
<dbReference type="OMA" id="NEKQVCW"/>
<dbReference type="EMBL" id="LODT01000035">
    <property type="protein sequence ID" value="KYQ91008.1"/>
    <property type="molecule type" value="Genomic_DNA"/>
</dbReference>
<gene>
    <name evidence="7" type="ORF">DLAC_07901</name>
</gene>
<evidence type="ECO:0000256" key="4">
    <source>
        <dbReference type="PROSITE-ProRule" id="PRU00175"/>
    </source>
</evidence>
<dbReference type="InParanoid" id="A0A151ZAQ2"/>
<sequence length="238" mass="27097">MDPLDEEIYKIITKGAPIQVEKVLNYDLNLKDALKSPYLIGAALIAGASCVYYWLKTNNDNQNNNNNNINSNNSNLTNTVNDHDGLVINRTTTTTTTTTTTVSSSAGNNLVNGYNVHHPLSNYPPVLYSNGETLSIDDQNRLLKENVDLRTDIEKDYILNSEMKDKIIYLEKHNRELKNELERERLCNICFENDKSVCWTSCGHRLCRRCAVVTKKSVRPECPFCQTPVDEYYTSYNT</sequence>
<keyword evidence="5" id="KW-0472">Membrane</keyword>